<protein>
    <submittedName>
        <fullName evidence="12">Receptor-like protein kinase</fullName>
    </submittedName>
</protein>
<dbReference type="Pfam" id="PF13855">
    <property type="entry name" value="LRR_8"/>
    <property type="match status" value="1"/>
</dbReference>
<evidence type="ECO:0000313" key="13">
    <source>
        <dbReference type="Proteomes" id="UP000236291"/>
    </source>
</evidence>
<organism evidence="12 13">
    <name type="scientific">Trifolium pratense</name>
    <name type="common">Red clover</name>
    <dbReference type="NCBI Taxonomy" id="57577"/>
    <lineage>
        <taxon>Eukaryota</taxon>
        <taxon>Viridiplantae</taxon>
        <taxon>Streptophyta</taxon>
        <taxon>Embryophyta</taxon>
        <taxon>Tracheophyta</taxon>
        <taxon>Spermatophyta</taxon>
        <taxon>Magnoliopsida</taxon>
        <taxon>eudicotyledons</taxon>
        <taxon>Gunneridae</taxon>
        <taxon>Pentapetalae</taxon>
        <taxon>rosids</taxon>
        <taxon>fabids</taxon>
        <taxon>Fabales</taxon>
        <taxon>Fabaceae</taxon>
        <taxon>Papilionoideae</taxon>
        <taxon>50 kb inversion clade</taxon>
        <taxon>NPAAA clade</taxon>
        <taxon>Hologalegina</taxon>
        <taxon>IRL clade</taxon>
        <taxon>Trifolieae</taxon>
        <taxon>Trifolium</taxon>
    </lineage>
</organism>
<dbReference type="GO" id="GO:0005886">
    <property type="term" value="C:plasma membrane"/>
    <property type="evidence" value="ECO:0007669"/>
    <property type="project" value="UniProtKB-SubCell"/>
</dbReference>
<evidence type="ECO:0000256" key="8">
    <source>
        <dbReference type="ARBA" id="ARBA00022989"/>
    </source>
</evidence>
<evidence type="ECO:0000256" key="2">
    <source>
        <dbReference type="ARBA" id="ARBA00009592"/>
    </source>
</evidence>
<keyword evidence="9" id="KW-0472">Membrane</keyword>
<keyword evidence="7" id="KW-0677">Repeat</keyword>
<comment type="subcellular location">
    <subcellularLocation>
        <location evidence="1">Cell membrane</location>
        <topology evidence="1">Single-pass type I membrane protein</topology>
    </subcellularLocation>
</comment>
<dbReference type="GO" id="GO:0016301">
    <property type="term" value="F:kinase activity"/>
    <property type="evidence" value="ECO:0007669"/>
    <property type="project" value="UniProtKB-KW"/>
</dbReference>
<dbReference type="STRING" id="57577.A0A2K3KGU3"/>
<evidence type="ECO:0000256" key="6">
    <source>
        <dbReference type="ARBA" id="ARBA00022729"/>
    </source>
</evidence>
<keyword evidence="8" id="KW-1133">Transmembrane helix</keyword>
<dbReference type="Pfam" id="PF00560">
    <property type="entry name" value="LRR_1"/>
    <property type="match status" value="1"/>
</dbReference>
<dbReference type="InterPro" id="IPR046956">
    <property type="entry name" value="RLP23-like"/>
</dbReference>
<evidence type="ECO:0000256" key="5">
    <source>
        <dbReference type="ARBA" id="ARBA00022692"/>
    </source>
</evidence>
<dbReference type="EMBL" id="ASHM01095920">
    <property type="protein sequence ID" value="PNX65506.1"/>
    <property type="molecule type" value="Genomic_DNA"/>
</dbReference>
<evidence type="ECO:0000256" key="9">
    <source>
        <dbReference type="ARBA" id="ARBA00023136"/>
    </source>
</evidence>
<comment type="similarity">
    <text evidence="2">Belongs to the RLP family.</text>
</comment>
<keyword evidence="6" id="KW-0732">Signal</keyword>
<evidence type="ECO:0000256" key="7">
    <source>
        <dbReference type="ARBA" id="ARBA00022737"/>
    </source>
</evidence>
<dbReference type="ExpressionAtlas" id="A0A2K3KGU3">
    <property type="expression patterns" value="baseline"/>
</dbReference>
<keyword evidence="11" id="KW-0325">Glycoprotein</keyword>
<keyword evidence="10 12" id="KW-0675">Receptor</keyword>
<dbReference type="PANTHER" id="PTHR48063">
    <property type="entry name" value="LRR RECEPTOR-LIKE KINASE"/>
    <property type="match status" value="1"/>
</dbReference>
<evidence type="ECO:0000313" key="12">
    <source>
        <dbReference type="EMBL" id="PNX65506.1"/>
    </source>
</evidence>
<sequence length="170" mass="18705">MSRPIPSWIGINLQILEVLLLDRNLFDEIIPTTLCQLKSLRILDLSENQLKGEIPRCVFPAMATDESIPVAIGKLVELQVLNLSRNQLVGSIPSNIGEMQSLEFLDLSMNHLSCAIPTSMANIDRLVMLDLSYNTLSGKIPIGTQLQSFDGSSFEGNPHLCGEQLDKACP</sequence>
<dbReference type="InterPro" id="IPR032675">
    <property type="entry name" value="LRR_dom_sf"/>
</dbReference>
<dbReference type="Proteomes" id="UP000236291">
    <property type="component" value="Unassembled WGS sequence"/>
</dbReference>
<proteinExistence type="inferred from homology"/>
<gene>
    <name evidence="12" type="ORF">L195_g054572</name>
</gene>
<keyword evidence="12" id="KW-0808">Transferase</keyword>
<reference evidence="12 13" key="2">
    <citation type="journal article" date="2017" name="Front. Plant Sci.">
        <title>Gene Classification and Mining of Molecular Markers Useful in Red Clover (Trifolium pratense) Breeding.</title>
        <authorList>
            <person name="Istvanek J."/>
            <person name="Dluhosova J."/>
            <person name="Dluhos P."/>
            <person name="Patkova L."/>
            <person name="Nedelnik J."/>
            <person name="Repkova J."/>
        </authorList>
    </citation>
    <scope>NUCLEOTIDE SEQUENCE [LARGE SCALE GENOMIC DNA]</scope>
    <source>
        <strain evidence="13">cv. Tatra</strain>
        <tissue evidence="12">Young leaves</tissue>
    </source>
</reference>
<dbReference type="InterPro" id="IPR003591">
    <property type="entry name" value="Leu-rich_rpt_typical-subtyp"/>
</dbReference>
<evidence type="ECO:0000256" key="10">
    <source>
        <dbReference type="ARBA" id="ARBA00023170"/>
    </source>
</evidence>
<keyword evidence="5" id="KW-0812">Transmembrane</keyword>
<name>A0A2K3KGU3_TRIPR</name>
<dbReference type="PRINTS" id="PR00019">
    <property type="entry name" value="LEURICHRPT"/>
</dbReference>
<dbReference type="SUPFAM" id="SSF52058">
    <property type="entry name" value="L domain-like"/>
    <property type="match status" value="1"/>
</dbReference>
<comment type="caution">
    <text evidence="12">The sequence shown here is derived from an EMBL/GenBank/DDBJ whole genome shotgun (WGS) entry which is preliminary data.</text>
</comment>
<dbReference type="AlphaFoldDB" id="A0A2K3KGU3"/>
<evidence type="ECO:0000256" key="11">
    <source>
        <dbReference type="ARBA" id="ARBA00023180"/>
    </source>
</evidence>
<dbReference type="InterPro" id="IPR001611">
    <property type="entry name" value="Leu-rich_rpt"/>
</dbReference>
<dbReference type="Gene3D" id="3.80.10.10">
    <property type="entry name" value="Ribonuclease Inhibitor"/>
    <property type="match status" value="1"/>
</dbReference>
<feature type="non-terminal residue" evidence="12">
    <location>
        <position position="170"/>
    </location>
</feature>
<dbReference type="FunFam" id="3.80.10.10:FF:000111">
    <property type="entry name" value="LRR receptor-like serine/threonine-protein kinase ERECTA"/>
    <property type="match status" value="1"/>
</dbReference>
<reference evidence="12 13" key="1">
    <citation type="journal article" date="2014" name="Am. J. Bot.">
        <title>Genome assembly and annotation for red clover (Trifolium pratense; Fabaceae).</title>
        <authorList>
            <person name="Istvanek J."/>
            <person name="Jaros M."/>
            <person name="Krenek A."/>
            <person name="Repkova J."/>
        </authorList>
    </citation>
    <scope>NUCLEOTIDE SEQUENCE [LARGE SCALE GENOMIC DNA]</scope>
    <source>
        <strain evidence="13">cv. Tatra</strain>
        <tissue evidence="12">Young leaves</tissue>
    </source>
</reference>
<evidence type="ECO:0000256" key="3">
    <source>
        <dbReference type="ARBA" id="ARBA00022475"/>
    </source>
</evidence>
<dbReference type="SMART" id="SM00369">
    <property type="entry name" value="LRR_TYP"/>
    <property type="match status" value="3"/>
</dbReference>
<dbReference type="PANTHER" id="PTHR48063:SF103">
    <property type="entry name" value="LEUCINE-RICH RECEPTOR-LIKE KINASE FAMILY PROTEIN"/>
    <property type="match status" value="1"/>
</dbReference>
<keyword evidence="12" id="KW-0418">Kinase</keyword>
<keyword evidence="3" id="KW-1003">Cell membrane</keyword>
<evidence type="ECO:0000256" key="1">
    <source>
        <dbReference type="ARBA" id="ARBA00004251"/>
    </source>
</evidence>
<evidence type="ECO:0000256" key="4">
    <source>
        <dbReference type="ARBA" id="ARBA00022614"/>
    </source>
</evidence>
<keyword evidence="4" id="KW-0433">Leucine-rich repeat</keyword>
<accession>A0A2K3KGU3</accession>